<reference evidence="2 3" key="2">
    <citation type="submission" date="2019-08" db="EMBL/GenBank/DDBJ databases">
        <title>Jejuicoccus antrihumi gen. nov., sp. nov., a new member of the family Dermacoccaceae isolated from a cave.</title>
        <authorList>
            <person name="Schumann P."/>
            <person name="Kim I.S."/>
        </authorList>
    </citation>
    <scope>NUCLEOTIDE SEQUENCE [LARGE SCALE GENOMIC DNA]</scope>
    <source>
        <strain evidence="2 3">C5-26</strain>
    </source>
</reference>
<dbReference type="PROSITE" id="PS51186">
    <property type="entry name" value="GNAT"/>
    <property type="match status" value="1"/>
</dbReference>
<keyword evidence="2" id="KW-0808">Transferase</keyword>
<evidence type="ECO:0000313" key="2">
    <source>
        <dbReference type="EMBL" id="TWP34873.1"/>
    </source>
</evidence>
<dbReference type="InterPro" id="IPR000182">
    <property type="entry name" value="GNAT_dom"/>
</dbReference>
<evidence type="ECO:0000313" key="3">
    <source>
        <dbReference type="Proteomes" id="UP000320244"/>
    </source>
</evidence>
<sequence length="263" mass="28209">MTTTHDVRRVETHDELLALTDQDPFIRYDVPAGAYDNAWAVGRAVAFPRLRQSHCQLGLTVTGARDDVRALLAFVAGAMDLSDIAAVSVDRALRPDLVAAFADHPTYRIATGGDWEWMWTLAPPPRIPEEDRLIVLDDATDAADVTALNKVGNPSAESRPGEGASERWVGVRDAGTLVAAAAMQRTSGGIPHLTGITVAPSHRGQRLGLAMTAALTRYAVQAEGVCSLGMYSENAVARGLYTRLGYRVAHAWSSRLLVPAVQG</sequence>
<dbReference type="Gene3D" id="3.40.630.30">
    <property type="match status" value="1"/>
</dbReference>
<protein>
    <submittedName>
        <fullName evidence="2">GNAT family N-acetyltransferase</fullName>
    </submittedName>
</protein>
<comment type="caution">
    <text evidence="2">The sequence shown here is derived from an EMBL/GenBank/DDBJ whole genome shotgun (WGS) entry which is preliminary data.</text>
</comment>
<dbReference type="GO" id="GO:0016747">
    <property type="term" value="F:acyltransferase activity, transferring groups other than amino-acyl groups"/>
    <property type="evidence" value="ECO:0007669"/>
    <property type="project" value="InterPro"/>
</dbReference>
<keyword evidence="3" id="KW-1185">Reference proteome</keyword>
<reference evidence="2 3" key="1">
    <citation type="submission" date="2019-05" db="EMBL/GenBank/DDBJ databases">
        <authorList>
            <person name="Lee S.D."/>
        </authorList>
    </citation>
    <scope>NUCLEOTIDE SEQUENCE [LARGE SCALE GENOMIC DNA]</scope>
    <source>
        <strain evidence="2 3">C5-26</strain>
    </source>
</reference>
<feature type="domain" description="N-acetyltransferase" evidence="1">
    <location>
        <begin position="132"/>
        <end position="263"/>
    </location>
</feature>
<name>A0A563DY45_9MICO</name>
<dbReference type="OrthoDB" id="5143160at2"/>
<organism evidence="2 3">
    <name type="scientific">Leekyejoonella antrihumi</name>
    <dbReference type="NCBI Taxonomy" id="1660198"/>
    <lineage>
        <taxon>Bacteria</taxon>
        <taxon>Bacillati</taxon>
        <taxon>Actinomycetota</taxon>
        <taxon>Actinomycetes</taxon>
        <taxon>Micrococcales</taxon>
        <taxon>Dermacoccaceae</taxon>
        <taxon>Leekyejoonella</taxon>
    </lineage>
</organism>
<dbReference type="SUPFAM" id="SSF55729">
    <property type="entry name" value="Acyl-CoA N-acyltransferases (Nat)"/>
    <property type="match status" value="1"/>
</dbReference>
<gene>
    <name evidence="2" type="ORF">FGL98_16100</name>
</gene>
<dbReference type="Proteomes" id="UP000320244">
    <property type="component" value="Unassembled WGS sequence"/>
</dbReference>
<dbReference type="AlphaFoldDB" id="A0A563DY45"/>
<evidence type="ECO:0000259" key="1">
    <source>
        <dbReference type="PROSITE" id="PS51186"/>
    </source>
</evidence>
<dbReference type="Pfam" id="PF00583">
    <property type="entry name" value="Acetyltransf_1"/>
    <property type="match status" value="1"/>
</dbReference>
<accession>A0A563DY45</accession>
<dbReference type="RefSeq" id="WP_146318294.1">
    <property type="nucleotide sequence ID" value="NZ_VCQV01000024.1"/>
</dbReference>
<dbReference type="EMBL" id="VCQV01000024">
    <property type="protein sequence ID" value="TWP34873.1"/>
    <property type="molecule type" value="Genomic_DNA"/>
</dbReference>
<proteinExistence type="predicted"/>
<dbReference type="CDD" id="cd04301">
    <property type="entry name" value="NAT_SF"/>
    <property type="match status" value="1"/>
</dbReference>
<dbReference type="InterPro" id="IPR016181">
    <property type="entry name" value="Acyl_CoA_acyltransferase"/>
</dbReference>